<dbReference type="EMBL" id="WIEZ01000018">
    <property type="protein sequence ID" value="NKM48812.1"/>
    <property type="molecule type" value="Genomic_DNA"/>
</dbReference>
<feature type="domain" description="YjiS-like" evidence="1">
    <location>
        <begin position="34"/>
        <end position="68"/>
    </location>
</feature>
<sequence length="139" mass="15470">MTSHHASTKISCIGSNDRRAGLLHTIAAHVRAYVGRQRLLREHDRTRSDILTLPDHLLKDIGLSRHQIKYAAEDRPDFDRKIVTIGTANESKADQRAVSGAYSNSFEMRICKTVMTDFSMAYGAKPTLQQAVVAEGDCN</sequence>
<dbReference type="Proteomes" id="UP000662259">
    <property type="component" value="Unassembled WGS sequence"/>
</dbReference>
<protein>
    <submittedName>
        <fullName evidence="2">DUF1127 domain-containing protein</fullName>
    </submittedName>
</protein>
<organism evidence="2 3">
    <name type="scientific">Rhizobium leguminosarum bv. viciae</name>
    <dbReference type="NCBI Taxonomy" id="387"/>
    <lineage>
        <taxon>Bacteria</taxon>
        <taxon>Pseudomonadati</taxon>
        <taxon>Pseudomonadota</taxon>
        <taxon>Alphaproteobacteria</taxon>
        <taxon>Hyphomicrobiales</taxon>
        <taxon>Rhizobiaceae</taxon>
        <taxon>Rhizobium/Agrobacterium group</taxon>
        <taxon>Rhizobium</taxon>
    </lineage>
</organism>
<evidence type="ECO:0000259" key="1">
    <source>
        <dbReference type="Pfam" id="PF06568"/>
    </source>
</evidence>
<dbReference type="Pfam" id="PF06568">
    <property type="entry name" value="YjiS-like"/>
    <property type="match status" value="1"/>
</dbReference>
<gene>
    <name evidence="2" type="ORF">GFL91_28480</name>
</gene>
<evidence type="ECO:0000313" key="2">
    <source>
        <dbReference type="EMBL" id="NKM48812.1"/>
    </source>
</evidence>
<dbReference type="InterPro" id="IPR009506">
    <property type="entry name" value="YjiS-like"/>
</dbReference>
<dbReference type="AlphaFoldDB" id="A0A8I2GZ55"/>
<accession>A0A8I2GZ55</accession>
<comment type="caution">
    <text evidence="2">The sequence shown here is derived from an EMBL/GenBank/DDBJ whole genome shotgun (WGS) entry which is preliminary data.</text>
</comment>
<proteinExistence type="predicted"/>
<name>A0A8I2GZ55_RHILV</name>
<dbReference type="RefSeq" id="WP_131661364.1">
    <property type="nucleotide sequence ID" value="NZ_WIEZ01000018.1"/>
</dbReference>
<evidence type="ECO:0000313" key="3">
    <source>
        <dbReference type="Proteomes" id="UP000662259"/>
    </source>
</evidence>
<reference evidence="2" key="1">
    <citation type="submission" date="2019-10" db="EMBL/GenBank/DDBJ databases">
        <title>Rhizobium leguminosarum symbiovar viciae collection.</title>
        <authorList>
            <person name="Boivin S."/>
            <person name="Lepetit M."/>
        </authorList>
    </citation>
    <scope>NUCLEOTIDE SEQUENCE</scope>
    <source>
        <strain evidence="2">L143</strain>
    </source>
</reference>